<dbReference type="AlphaFoldDB" id="A0A6P7NN46"/>
<dbReference type="InterPro" id="IPR014752">
    <property type="entry name" value="Arrestin-like_C"/>
</dbReference>
<evidence type="ECO:0000313" key="4">
    <source>
        <dbReference type="Proteomes" id="UP000515150"/>
    </source>
</evidence>
<dbReference type="Pfam" id="PF00339">
    <property type="entry name" value="Arrestin_N"/>
    <property type="match status" value="1"/>
</dbReference>
<dbReference type="InParanoid" id="A0A6P7NN46"/>
<dbReference type="SUPFAM" id="SSF81296">
    <property type="entry name" value="E set domains"/>
    <property type="match status" value="2"/>
</dbReference>
<dbReference type="InterPro" id="IPR050357">
    <property type="entry name" value="Arrestin_domain-protein"/>
</dbReference>
<sequence length="540" mass="57316">MSVQSLTLTYDALNEHGTFCGGDTITGSVTLTVEKDITVQTLFLKFKGDANVHWTERRGDHSYSYAAHRRYFKLKQALIPESAKDTPVPKGVHAYKFRFDIPGNVPPSIKANHGKIVYKLEAVLSRSWRLNRTVGKEIVFVSKSFPDFHSLMSQQMGSTDKEMGPFSKGHTHMDVFVDRRAYFPGEKIMILAKVNNSSSRDMTPKFSLNQDVVYRDNCKAKCEELVIAKATGECIKPQTQVEARCEITIPPNQMQTVPNCDILSLDYFLKVYLDISFATDPEVKLPVIILPYSFPRGPHPGLPTGPYPPGGFGAPANSDFPAPGAFAGPYPAFSGPNHSNYPPPGAFGGPYPAGGFGAPANSDFPAPGAFAGPYPAVGAGGPSNGHFPPPGAFPAPCPAGGFGGPVNSGFPPPGVSGGHTYPPTPNSGYYGYPGAPSCPAPPAASPNNPPAYAGLPAVSPSQPADMKGSQSNPAPVFAPPSVEPPSYSSLLNTSSPPPAYNLLPSAPMMSMDFLSQTDEAPAAFSVPPLPSDAKKTDNKE</sequence>
<dbReference type="Proteomes" id="UP000515150">
    <property type="component" value="Chromosome 9"/>
</dbReference>
<comment type="similarity">
    <text evidence="1">Belongs to the arrestin family.</text>
</comment>
<accession>A0A6P7NN46</accession>
<dbReference type="PANTHER" id="PTHR11188:SF135">
    <property type="entry name" value="ARRESTIN DOMAIN CONTAINING 3-LIKE-RELATED"/>
    <property type="match status" value="1"/>
</dbReference>
<evidence type="ECO:0000313" key="5">
    <source>
        <dbReference type="RefSeq" id="XP_029019453.1"/>
    </source>
</evidence>
<dbReference type="GO" id="GO:0005737">
    <property type="term" value="C:cytoplasm"/>
    <property type="evidence" value="ECO:0007669"/>
    <property type="project" value="TreeGrafter"/>
</dbReference>
<dbReference type="InterPro" id="IPR011022">
    <property type="entry name" value="Arrestin_C-like"/>
</dbReference>
<proteinExistence type="inferred from homology"/>
<reference evidence="5" key="1">
    <citation type="submission" date="2025-08" db="UniProtKB">
        <authorList>
            <consortium name="RefSeq"/>
        </authorList>
    </citation>
    <scope>IDENTIFICATION</scope>
</reference>
<dbReference type="GO" id="GO:0007399">
    <property type="term" value="P:nervous system development"/>
    <property type="evidence" value="ECO:0007669"/>
    <property type="project" value="UniProtKB-ARBA"/>
</dbReference>
<dbReference type="InterPro" id="IPR011021">
    <property type="entry name" value="Arrestin-like_N"/>
</dbReference>
<feature type="region of interest" description="Disordered" evidence="2">
    <location>
        <begin position="521"/>
        <end position="540"/>
    </location>
</feature>
<dbReference type="InterPro" id="IPR014756">
    <property type="entry name" value="Ig_E-set"/>
</dbReference>
<protein>
    <submittedName>
        <fullName evidence="5">Arrestin domain-containing protein 3-like</fullName>
    </submittedName>
</protein>
<feature type="region of interest" description="Disordered" evidence="2">
    <location>
        <begin position="451"/>
        <end position="505"/>
    </location>
</feature>
<gene>
    <name evidence="5" type="primary">LOC114862873</name>
</gene>
<evidence type="ECO:0000256" key="2">
    <source>
        <dbReference type="SAM" id="MobiDB-lite"/>
    </source>
</evidence>
<keyword evidence="4" id="KW-1185">Reference proteome</keyword>
<dbReference type="KEGG" id="bspl:114862873"/>
<name>A0A6P7NN46_BETSP</name>
<organism evidence="4 5">
    <name type="scientific">Betta splendens</name>
    <name type="common">Siamese fighting fish</name>
    <dbReference type="NCBI Taxonomy" id="158456"/>
    <lineage>
        <taxon>Eukaryota</taxon>
        <taxon>Metazoa</taxon>
        <taxon>Chordata</taxon>
        <taxon>Craniata</taxon>
        <taxon>Vertebrata</taxon>
        <taxon>Euteleostomi</taxon>
        <taxon>Actinopterygii</taxon>
        <taxon>Neopterygii</taxon>
        <taxon>Teleostei</taxon>
        <taxon>Neoteleostei</taxon>
        <taxon>Acanthomorphata</taxon>
        <taxon>Anabantaria</taxon>
        <taxon>Anabantiformes</taxon>
        <taxon>Anabantoidei</taxon>
        <taxon>Osphronemidae</taxon>
        <taxon>Betta</taxon>
    </lineage>
</organism>
<dbReference type="OrthoDB" id="7785529at2759"/>
<evidence type="ECO:0000259" key="3">
    <source>
        <dbReference type="SMART" id="SM01017"/>
    </source>
</evidence>
<dbReference type="Pfam" id="PF02752">
    <property type="entry name" value="Arrestin_C"/>
    <property type="match status" value="1"/>
</dbReference>
<feature type="domain" description="Arrestin C-terminal-like" evidence="3">
    <location>
        <begin position="167"/>
        <end position="294"/>
    </location>
</feature>
<evidence type="ECO:0000256" key="1">
    <source>
        <dbReference type="ARBA" id="ARBA00005298"/>
    </source>
</evidence>
<dbReference type="GO" id="GO:0015031">
    <property type="term" value="P:protein transport"/>
    <property type="evidence" value="ECO:0007669"/>
    <property type="project" value="TreeGrafter"/>
</dbReference>
<dbReference type="PANTHER" id="PTHR11188">
    <property type="entry name" value="ARRESTIN DOMAIN CONTAINING PROTEIN"/>
    <property type="match status" value="1"/>
</dbReference>
<dbReference type="SMART" id="SM01017">
    <property type="entry name" value="Arrestin_C"/>
    <property type="match status" value="1"/>
</dbReference>
<dbReference type="RefSeq" id="XP_029019453.1">
    <property type="nucleotide sequence ID" value="XM_029163620.3"/>
</dbReference>
<dbReference type="GO" id="GO:0005886">
    <property type="term" value="C:plasma membrane"/>
    <property type="evidence" value="ECO:0007669"/>
    <property type="project" value="TreeGrafter"/>
</dbReference>
<dbReference type="GeneID" id="114862873"/>
<dbReference type="Gene3D" id="2.60.40.640">
    <property type="match status" value="2"/>
</dbReference>